<proteinExistence type="inferred from homology"/>
<dbReference type="PANTHER" id="PTHR30529">
    <property type="entry name" value="CYTOCHROME B561"/>
    <property type="match status" value="1"/>
</dbReference>
<evidence type="ECO:0000256" key="9">
    <source>
        <dbReference type="ARBA" id="ARBA00022989"/>
    </source>
</evidence>
<comment type="caution">
    <text evidence="15">The sequence shown here is derived from an EMBL/GenBank/DDBJ whole genome shotgun (WGS) entry which is preliminary data.</text>
</comment>
<feature type="transmembrane region" description="Helical" evidence="13">
    <location>
        <begin position="91"/>
        <end position="110"/>
    </location>
</feature>
<keyword evidence="9 13" id="KW-1133">Transmembrane helix</keyword>
<dbReference type="EMBL" id="VTUU01000001">
    <property type="protein sequence ID" value="KAA1176150.1"/>
    <property type="molecule type" value="Genomic_DNA"/>
</dbReference>
<comment type="subcellular location">
    <subcellularLocation>
        <location evidence="2">Cell membrane</location>
        <topology evidence="2">Multi-pass membrane protein</topology>
    </subcellularLocation>
</comment>
<evidence type="ECO:0000256" key="7">
    <source>
        <dbReference type="ARBA" id="ARBA00022723"/>
    </source>
</evidence>
<keyword evidence="10" id="KW-0408">Iron</keyword>
<keyword evidence="5" id="KW-0349">Heme</keyword>
<dbReference type="RefSeq" id="WP_149598777.1">
    <property type="nucleotide sequence ID" value="NZ_VTUU01000001.1"/>
</dbReference>
<evidence type="ECO:0000256" key="4">
    <source>
        <dbReference type="ARBA" id="ARBA00022475"/>
    </source>
</evidence>
<evidence type="ECO:0000256" key="11">
    <source>
        <dbReference type="ARBA" id="ARBA00023136"/>
    </source>
</evidence>
<dbReference type="InterPro" id="IPR016174">
    <property type="entry name" value="Di-haem_cyt_TM"/>
</dbReference>
<keyword evidence="16" id="KW-1185">Reference proteome</keyword>
<dbReference type="SUPFAM" id="SSF81342">
    <property type="entry name" value="Transmembrane di-heme cytochromes"/>
    <property type="match status" value="1"/>
</dbReference>
<accession>A0A5B0VN27</accession>
<feature type="domain" description="Cytochrome b561 bacterial/Ni-hydrogenase" evidence="14">
    <location>
        <begin position="9"/>
        <end position="173"/>
    </location>
</feature>
<comment type="cofactor">
    <cofactor evidence="1">
        <name>heme b</name>
        <dbReference type="ChEBI" id="CHEBI:60344"/>
    </cofactor>
</comment>
<dbReference type="GO" id="GO:0020037">
    <property type="term" value="F:heme binding"/>
    <property type="evidence" value="ECO:0007669"/>
    <property type="project" value="TreeGrafter"/>
</dbReference>
<dbReference type="Proteomes" id="UP000323161">
    <property type="component" value="Unassembled WGS sequence"/>
</dbReference>
<evidence type="ECO:0000313" key="16">
    <source>
        <dbReference type="Proteomes" id="UP000323161"/>
    </source>
</evidence>
<dbReference type="GO" id="GO:0046872">
    <property type="term" value="F:metal ion binding"/>
    <property type="evidence" value="ECO:0007669"/>
    <property type="project" value="UniProtKB-KW"/>
</dbReference>
<evidence type="ECO:0000259" key="14">
    <source>
        <dbReference type="Pfam" id="PF01292"/>
    </source>
</evidence>
<evidence type="ECO:0000256" key="1">
    <source>
        <dbReference type="ARBA" id="ARBA00001970"/>
    </source>
</evidence>
<evidence type="ECO:0000256" key="8">
    <source>
        <dbReference type="ARBA" id="ARBA00022982"/>
    </source>
</evidence>
<evidence type="ECO:0000256" key="12">
    <source>
        <dbReference type="ARBA" id="ARBA00037975"/>
    </source>
</evidence>
<keyword evidence="7" id="KW-0479">Metal-binding</keyword>
<reference evidence="15 16" key="1">
    <citation type="submission" date="2019-08" db="EMBL/GenBank/DDBJ databases">
        <title>Marinobacter ZYF650 sp. nov., a marine bacterium isolated from seawater of the Mariana trench.</title>
        <authorList>
            <person name="Ahmad W."/>
        </authorList>
    </citation>
    <scope>NUCLEOTIDE SEQUENCE [LARGE SCALE GENOMIC DNA]</scope>
    <source>
        <strain evidence="15 16">ZYF650</strain>
    </source>
</reference>
<sequence>MSMMDAENRYGAVSRALHWSMAILLLVNLSSEVWFEALEHSRSEADLMVWHQTLGIAVFGLLLIRIAWRWLNHSKISLPENWARVARLGHFVLYGLMVFMPLSGVAVSLGEGDPVSFFGWMIFTPGPETEWLEEVGEDLHEALATGFWIMIGLHVAAALVHQYWLGDRVMKRMA</sequence>
<feature type="transmembrane region" description="Helical" evidence="13">
    <location>
        <begin position="49"/>
        <end position="71"/>
    </location>
</feature>
<dbReference type="GO" id="GO:0022904">
    <property type="term" value="P:respiratory electron transport chain"/>
    <property type="evidence" value="ECO:0007669"/>
    <property type="project" value="InterPro"/>
</dbReference>
<gene>
    <name evidence="15" type="ORF">FWJ25_03195</name>
</gene>
<dbReference type="Pfam" id="PF01292">
    <property type="entry name" value="Ni_hydr_CYTB"/>
    <property type="match status" value="1"/>
</dbReference>
<keyword evidence="4" id="KW-1003">Cell membrane</keyword>
<evidence type="ECO:0000256" key="2">
    <source>
        <dbReference type="ARBA" id="ARBA00004651"/>
    </source>
</evidence>
<organism evidence="15 16">
    <name type="scientific">Marinobacter salinexigens</name>
    <dbReference type="NCBI Taxonomy" id="2919747"/>
    <lineage>
        <taxon>Bacteria</taxon>
        <taxon>Pseudomonadati</taxon>
        <taxon>Pseudomonadota</taxon>
        <taxon>Gammaproteobacteria</taxon>
        <taxon>Pseudomonadales</taxon>
        <taxon>Marinobacteraceae</taxon>
        <taxon>Marinobacter</taxon>
    </lineage>
</organism>
<feature type="transmembrane region" description="Helical" evidence="13">
    <location>
        <begin position="12"/>
        <end position="29"/>
    </location>
</feature>
<keyword evidence="8" id="KW-0249">Electron transport</keyword>
<keyword evidence="3" id="KW-0813">Transport</keyword>
<evidence type="ECO:0000256" key="13">
    <source>
        <dbReference type="SAM" id="Phobius"/>
    </source>
</evidence>
<keyword evidence="6 13" id="KW-0812">Transmembrane</keyword>
<dbReference type="Gene3D" id="1.20.950.20">
    <property type="entry name" value="Transmembrane di-heme cytochromes, Chain C"/>
    <property type="match status" value="1"/>
</dbReference>
<dbReference type="GO" id="GO:0005886">
    <property type="term" value="C:plasma membrane"/>
    <property type="evidence" value="ECO:0007669"/>
    <property type="project" value="UniProtKB-SubCell"/>
</dbReference>
<dbReference type="PANTHER" id="PTHR30529:SF1">
    <property type="entry name" value="CYTOCHROME B561 HOMOLOG 2"/>
    <property type="match status" value="1"/>
</dbReference>
<dbReference type="AlphaFoldDB" id="A0A5B0VN27"/>
<evidence type="ECO:0000256" key="5">
    <source>
        <dbReference type="ARBA" id="ARBA00022617"/>
    </source>
</evidence>
<comment type="similarity">
    <text evidence="12">Belongs to the cytochrome b561 family.</text>
</comment>
<dbReference type="InterPro" id="IPR011577">
    <property type="entry name" value="Cyt_b561_bac/Ni-Hgenase"/>
</dbReference>
<feature type="transmembrane region" description="Helical" evidence="13">
    <location>
        <begin position="147"/>
        <end position="165"/>
    </location>
</feature>
<keyword evidence="11 13" id="KW-0472">Membrane</keyword>
<evidence type="ECO:0000313" key="15">
    <source>
        <dbReference type="EMBL" id="KAA1176150.1"/>
    </source>
</evidence>
<protein>
    <submittedName>
        <fullName evidence="15">Cytochrome b</fullName>
    </submittedName>
</protein>
<evidence type="ECO:0000256" key="6">
    <source>
        <dbReference type="ARBA" id="ARBA00022692"/>
    </source>
</evidence>
<dbReference type="GO" id="GO:0009055">
    <property type="term" value="F:electron transfer activity"/>
    <property type="evidence" value="ECO:0007669"/>
    <property type="project" value="InterPro"/>
</dbReference>
<dbReference type="InterPro" id="IPR052168">
    <property type="entry name" value="Cytochrome_b561_oxidase"/>
</dbReference>
<evidence type="ECO:0000256" key="10">
    <source>
        <dbReference type="ARBA" id="ARBA00023004"/>
    </source>
</evidence>
<evidence type="ECO:0000256" key="3">
    <source>
        <dbReference type="ARBA" id="ARBA00022448"/>
    </source>
</evidence>
<name>A0A5B0VN27_9GAMM</name>